<dbReference type="eggNOG" id="ENOG5032Y1Q">
    <property type="taxonomic scope" value="Bacteria"/>
</dbReference>
<evidence type="ECO:0000313" key="2">
    <source>
        <dbReference type="Proteomes" id="UP000010482"/>
    </source>
</evidence>
<evidence type="ECO:0000313" key="1">
    <source>
        <dbReference type="EMBL" id="AFZ50255.1"/>
    </source>
</evidence>
<dbReference type="Pfam" id="PF23856">
    <property type="entry name" value="DUF7219"/>
    <property type="match status" value="1"/>
</dbReference>
<name>K9YVA1_DACS8</name>
<dbReference type="OrthoDB" id="426986at2"/>
<dbReference type="EMBL" id="CP003944">
    <property type="protein sequence ID" value="AFZ50255.1"/>
    <property type="molecule type" value="Genomic_DNA"/>
</dbReference>
<gene>
    <name evidence="1" type="ORF">Dacsa_1577</name>
</gene>
<reference evidence="1" key="1">
    <citation type="submission" date="2012-04" db="EMBL/GenBank/DDBJ databases">
        <title>Finished genome of Dactylococcopsis salina PCC 8305.</title>
        <authorList>
            <consortium name="US DOE Joint Genome Institute"/>
            <person name="Gugger M."/>
            <person name="Coursin T."/>
            <person name="Rippka R."/>
            <person name="Tandeau De Marsac N."/>
            <person name="Huntemann M."/>
            <person name="Wei C.-L."/>
            <person name="Han J."/>
            <person name="Detter J.C."/>
            <person name="Han C."/>
            <person name="Tapia R."/>
            <person name="Daligault H."/>
            <person name="Chen A."/>
            <person name="Krypides N."/>
            <person name="Mavromatis K."/>
            <person name="Markowitz V."/>
            <person name="Szeto E."/>
            <person name="Ivanova N."/>
            <person name="Ovchinnikova G."/>
            <person name="Pagani I."/>
            <person name="Pati A."/>
            <person name="Goodwin L."/>
            <person name="Peters L."/>
            <person name="Pitluck S."/>
            <person name="Woyke T."/>
            <person name="Kerfeld C."/>
        </authorList>
    </citation>
    <scope>NUCLEOTIDE SEQUENCE [LARGE SCALE GENOMIC DNA]</scope>
    <source>
        <strain evidence="1">PCC 8305</strain>
    </source>
</reference>
<dbReference type="InterPro" id="IPR055643">
    <property type="entry name" value="DUF7219"/>
</dbReference>
<dbReference type="HOGENOM" id="CLU_163892_1_0_3"/>
<proteinExistence type="predicted"/>
<accession>K9YVA1</accession>
<sequence length="74" mass="8571">MKLNKFLYPQSRYYGAVKPENLVFNANLQEFAQRVGYIANLETAEKISPQKAHQDISELWEGLKNSYHQLGVQN</sequence>
<dbReference type="Proteomes" id="UP000010482">
    <property type="component" value="Chromosome"/>
</dbReference>
<dbReference type="STRING" id="13035.Dacsa_1577"/>
<protein>
    <submittedName>
        <fullName evidence="1">Uncharacterized protein</fullName>
    </submittedName>
</protein>
<dbReference type="RefSeq" id="WP_015229253.1">
    <property type="nucleotide sequence ID" value="NC_019780.1"/>
</dbReference>
<keyword evidence="2" id="KW-1185">Reference proteome</keyword>
<organism evidence="1 2">
    <name type="scientific">Dactylococcopsis salina (strain PCC 8305)</name>
    <name type="common">Myxobactron salinum</name>
    <dbReference type="NCBI Taxonomy" id="13035"/>
    <lineage>
        <taxon>Bacteria</taxon>
        <taxon>Bacillati</taxon>
        <taxon>Cyanobacteriota</taxon>
        <taxon>Cyanophyceae</taxon>
        <taxon>Nodosilineales</taxon>
        <taxon>Cymatolegaceae</taxon>
        <taxon>Dactylococcopsis</taxon>
    </lineage>
</organism>
<dbReference type="AlphaFoldDB" id="K9YVA1"/>
<dbReference type="KEGG" id="dsl:Dacsa_1577"/>